<dbReference type="AlphaFoldDB" id="A0A964WTB1"/>
<comment type="similarity">
    <text evidence="1">Belongs to the UPF0065 (bug) family.</text>
</comment>
<dbReference type="InterPro" id="IPR005064">
    <property type="entry name" value="BUG"/>
</dbReference>
<dbReference type="Proteomes" id="UP000773614">
    <property type="component" value="Unassembled WGS sequence"/>
</dbReference>
<keyword evidence="3" id="KW-1185">Reference proteome</keyword>
<sequence length="341" mass="36111">MFALPSGPRLARTGRTQEQLGGDMRLLRIAAALAFAGFANLAVAATDYPTKSVTLVVPFAPGGSNDIVGRYVADRLSKIWGQPVVVENMPGAGSAIGSAHVAKAKPDGYTLLINSVTFTMNAAVQNLPFDPANDFQPVGMIGKVPLVLVVGPALPVKSYDEFMAEAKKRPLKYATSGLGGVNQFGTEVLKKAAGLKMEPVHYKGGSPAMADVIGGHVDLFFSSMTQALPQIRAGLMTGIMVSSEERSPATPDLPTMVEKGLKDAVVNQWWGLFAPAGTPDEIVQKINADLNTIVNSDETKEFLAKDGGTPAPTSVEQFAETVKKETAKWKEIAQEANIKAE</sequence>
<dbReference type="Gene3D" id="3.40.190.150">
    <property type="entry name" value="Bordetella uptake gene, domain 1"/>
    <property type="match status" value="1"/>
</dbReference>
<proteinExistence type="inferred from homology"/>
<dbReference type="InterPro" id="IPR042100">
    <property type="entry name" value="Bug_dom1"/>
</dbReference>
<evidence type="ECO:0000256" key="1">
    <source>
        <dbReference type="ARBA" id="ARBA00006987"/>
    </source>
</evidence>
<comment type="caution">
    <text evidence="2">The sequence shown here is derived from an EMBL/GenBank/DDBJ whole genome shotgun (WGS) entry which is preliminary data.</text>
</comment>
<dbReference type="PANTHER" id="PTHR42928">
    <property type="entry name" value="TRICARBOXYLATE-BINDING PROTEIN"/>
    <property type="match status" value="1"/>
</dbReference>
<dbReference type="EMBL" id="SPKJ01000019">
    <property type="protein sequence ID" value="MYZ47660.1"/>
    <property type="molecule type" value="Genomic_DNA"/>
</dbReference>
<gene>
    <name evidence="2" type="ORF">E4O86_08035</name>
</gene>
<accession>A0A964WTB1</accession>
<evidence type="ECO:0000313" key="3">
    <source>
        <dbReference type="Proteomes" id="UP000773614"/>
    </source>
</evidence>
<reference evidence="2" key="1">
    <citation type="submission" date="2019-03" db="EMBL/GenBank/DDBJ databases">
        <title>Afifella sp. nov., isolated from activated sludge.</title>
        <authorList>
            <person name="Li Q."/>
            <person name="Liu Y."/>
        </authorList>
    </citation>
    <scope>NUCLEOTIDE SEQUENCE</scope>
    <source>
        <strain evidence="2">L72</strain>
    </source>
</reference>
<dbReference type="SUPFAM" id="SSF53850">
    <property type="entry name" value="Periplasmic binding protein-like II"/>
    <property type="match status" value="1"/>
</dbReference>
<dbReference type="Pfam" id="PF03401">
    <property type="entry name" value="TctC"/>
    <property type="match status" value="1"/>
</dbReference>
<organism evidence="2 3">
    <name type="scientific">Propylenella binzhouense</name>
    <dbReference type="NCBI Taxonomy" id="2555902"/>
    <lineage>
        <taxon>Bacteria</taxon>
        <taxon>Pseudomonadati</taxon>
        <taxon>Pseudomonadota</taxon>
        <taxon>Alphaproteobacteria</taxon>
        <taxon>Hyphomicrobiales</taxon>
        <taxon>Propylenellaceae</taxon>
        <taxon>Propylenella</taxon>
    </lineage>
</organism>
<dbReference type="PIRSF" id="PIRSF017082">
    <property type="entry name" value="YflP"/>
    <property type="match status" value="1"/>
</dbReference>
<evidence type="ECO:0000313" key="2">
    <source>
        <dbReference type="EMBL" id="MYZ47660.1"/>
    </source>
</evidence>
<dbReference type="CDD" id="cd07012">
    <property type="entry name" value="PBP2_Bug_TTT"/>
    <property type="match status" value="1"/>
</dbReference>
<name>A0A964WTB1_9HYPH</name>
<dbReference type="PANTHER" id="PTHR42928:SF5">
    <property type="entry name" value="BLR1237 PROTEIN"/>
    <property type="match status" value="1"/>
</dbReference>
<dbReference type="Gene3D" id="3.40.190.10">
    <property type="entry name" value="Periplasmic binding protein-like II"/>
    <property type="match status" value="1"/>
</dbReference>
<protein>
    <submittedName>
        <fullName evidence="2">Tripartite tricarboxylate transporter substrate binding protein</fullName>
    </submittedName>
</protein>